<dbReference type="AlphaFoldDB" id="A0A1H4AK13"/>
<sequence length="339" mass="37001">MQLAGRAWKLSNSYRFGFNGKENDNEVKGVGNQQDYGMRVYDPRIGKFLSVDPITAKYPELTPYQFASNRPIDGIDLDGLEFTEYVYPQQIIRRNMQGMSKKEAAAYYSRGNKIGAAAVGGAMVAGASFAFLTGASLYSLVTGATWLSVPSNQLIISSAAGFTFNLLNPDPGTHVDFPGAGDEVAETLNWALKTSRGKIVHFLMEKGAKFENGEGKWAQKLLDEGNNVIILAERSKDGLRTSDFIVNGKWMDLKEISDIKKTGVDDLSSALAKVITKSTGQGTGIILDVTKQAGATLEVAKRAASRYFGQGSSKDFIRVVGEGFDETFTRGEWLKNKKQ</sequence>
<dbReference type="Gene3D" id="2.180.10.10">
    <property type="entry name" value="RHS repeat-associated core"/>
    <property type="match status" value="1"/>
</dbReference>
<dbReference type="NCBIfam" id="TIGR03696">
    <property type="entry name" value="Rhs_assc_core"/>
    <property type="match status" value="1"/>
</dbReference>
<dbReference type="STRING" id="408074.SAMN05660909_01619"/>
<evidence type="ECO:0000313" key="1">
    <source>
        <dbReference type="EMBL" id="SEA36118.1"/>
    </source>
</evidence>
<reference evidence="2" key="1">
    <citation type="submission" date="2016-10" db="EMBL/GenBank/DDBJ databases">
        <authorList>
            <person name="Varghese N."/>
            <person name="Submissions S."/>
        </authorList>
    </citation>
    <scope>NUCLEOTIDE SEQUENCE [LARGE SCALE GENOMIC DNA]</scope>
    <source>
        <strain evidence="2">DSM 23920</strain>
    </source>
</reference>
<dbReference type="InterPro" id="IPR050708">
    <property type="entry name" value="T6SS_VgrG/RHS"/>
</dbReference>
<dbReference type="PANTHER" id="PTHR32305:SF15">
    <property type="entry name" value="PROTEIN RHSA-RELATED"/>
    <property type="match status" value="1"/>
</dbReference>
<protein>
    <submittedName>
        <fullName evidence="1">RHS repeat-associated core domain-containing protein</fullName>
    </submittedName>
</protein>
<dbReference type="EMBL" id="FNRL01000006">
    <property type="protein sequence ID" value="SEA36118.1"/>
    <property type="molecule type" value="Genomic_DNA"/>
</dbReference>
<evidence type="ECO:0000313" key="2">
    <source>
        <dbReference type="Proteomes" id="UP000199656"/>
    </source>
</evidence>
<name>A0A1H4AK13_9BACT</name>
<organism evidence="1 2">
    <name type="scientific">Chitinophaga terrae</name>
    <name type="common">ex Kim and Jung 2007</name>
    <dbReference type="NCBI Taxonomy" id="408074"/>
    <lineage>
        <taxon>Bacteria</taxon>
        <taxon>Pseudomonadati</taxon>
        <taxon>Bacteroidota</taxon>
        <taxon>Chitinophagia</taxon>
        <taxon>Chitinophagales</taxon>
        <taxon>Chitinophagaceae</taxon>
        <taxon>Chitinophaga</taxon>
    </lineage>
</organism>
<dbReference type="Proteomes" id="UP000199656">
    <property type="component" value="Unassembled WGS sequence"/>
</dbReference>
<dbReference type="OrthoDB" id="2972467at2"/>
<accession>A0A1H4AK13</accession>
<proteinExistence type="predicted"/>
<dbReference type="InterPro" id="IPR022385">
    <property type="entry name" value="Rhs_assc_core"/>
</dbReference>
<dbReference type="RefSeq" id="WP_089760425.1">
    <property type="nucleotide sequence ID" value="NZ_BKAT01000009.1"/>
</dbReference>
<keyword evidence="2" id="KW-1185">Reference proteome</keyword>
<dbReference type="PANTHER" id="PTHR32305">
    <property type="match status" value="1"/>
</dbReference>
<gene>
    <name evidence="1" type="ORF">SAMN05660909_01619</name>
</gene>